<dbReference type="PANTHER" id="PTHR43471">
    <property type="entry name" value="ABC TRANSPORTER PERMEASE"/>
    <property type="match status" value="1"/>
</dbReference>
<dbReference type="AlphaFoldDB" id="A0A7J3SL23"/>
<feature type="transmembrane region" description="Helical" evidence="1">
    <location>
        <begin position="421"/>
        <end position="443"/>
    </location>
</feature>
<dbReference type="GO" id="GO:0005886">
    <property type="term" value="C:plasma membrane"/>
    <property type="evidence" value="ECO:0007669"/>
    <property type="project" value="UniProtKB-SubCell"/>
</dbReference>
<name>A0A7J3SL23_9CREN</name>
<feature type="transmembrane region" description="Helical" evidence="1">
    <location>
        <begin position="386"/>
        <end position="409"/>
    </location>
</feature>
<gene>
    <name evidence="2" type="ORF">ENW83_01545</name>
</gene>
<feature type="transmembrane region" description="Helical" evidence="1">
    <location>
        <begin position="463"/>
        <end position="482"/>
    </location>
</feature>
<dbReference type="EMBL" id="DTLS01000043">
    <property type="protein sequence ID" value="HGZ59878.1"/>
    <property type="molecule type" value="Genomic_DNA"/>
</dbReference>
<feature type="transmembrane region" description="Helical" evidence="1">
    <location>
        <begin position="21"/>
        <end position="40"/>
    </location>
</feature>
<accession>A0A7J3SL23</accession>
<comment type="caution">
    <text evidence="2">The sequence shown here is derived from an EMBL/GenBank/DDBJ whole genome shotgun (WGS) entry which is preliminary data.</text>
</comment>
<organism evidence="2">
    <name type="scientific">Fervidicoccus fontis</name>
    <dbReference type="NCBI Taxonomy" id="683846"/>
    <lineage>
        <taxon>Archaea</taxon>
        <taxon>Thermoproteota</taxon>
        <taxon>Thermoprotei</taxon>
        <taxon>Fervidicoccales</taxon>
        <taxon>Fervidicoccaceae</taxon>
        <taxon>Fervidicoccus</taxon>
    </lineage>
</organism>
<feature type="transmembrane region" description="Helical" evidence="1">
    <location>
        <begin position="310"/>
        <end position="330"/>
    </location>
</feature>
<protein>
    <recommendedName>
        <fullName evidence="3">ABC transporter permease</fullName>
    </recommendedName>
</protein>
<evidence type="ECO:0000313" key="2">
    <source>
        <dbReference type="EMBL" id="HGZ59878.1"/>
    </source>
</evidence>
<dbReference type="GO" id="GO:0140359">
    <property type="term" value="F:ABC-type transporter activity"/>
    <property type="evidence" value="ECO:0007669"/>
    <property type="project" value="InterPro"/>
</dbReference>
<proteinExistence type="predicted"/>
<feature type="transmembrane region" description="Helical" evidence="1">
    <location>
        <begin position="351"/>
        <end position="374"/>
    </location>
</feature>
<keyword evidence="1" id="KW-0472">Membrane</keyword>
<reference evidence="2" key="1">
    <citation type="journal article" date="2020" name="mSystems">
        <title>Genome- and Community-Level Interaction Insights into Carbon Utilization and Element Cycling Functions of Hydrothermarchaeota in Hydrothermal Sediment.</title>
        <authorList>
            <person name="Zhou Z."/>
            <person name="Liu Y."/>
            <person name="Xu W."/>
            <person name="Pan J."/>
            <person name="Luo Z.H."/>
            <person name="Li M."/>
        </authorList>
    </citation>
    <scope>NUCLEOTIDE SEQUENCE [LARGE SCALE GENOMIC DNA]</scope>
    <source>
        <strain evidence="2">SpSt-885</strain>
    </source>
</reference>
<sequence length="525" mass="57180">MEGTEMKPLFYDFKRSFLRPATVLSLVAFIVIGVGLSYIVTTTLSTSGRIYTEGFGKIDLSNGNFIFYFNAYDANLKPLNSNVAIYLGIMNTSAKSLSADAFQTLKSWTFKATNGFYALNDTINESVLSQIMSSQSTTNAPSNMVPGIRIQVSSSLGVSGEIIGLAMKEGDRYAYIPPFGGFSIIDQSGNMIGVVRAYLNKDELILTALLDLPGNGFTSRCAILNSTFIPQGAEALNNTIYLGEANSGLNVYKLNLSDMNISSSSISNVYLTVEGPDGKIYSSFSLPIEIISTGRLQGEIESISTGSAGIALFSLFFPIVVLYIAYALIAKPKGMGALEFLLARPISRWDVYISRFTAGALTTLVSSAVFLLAFDASLMLITGYGISASHLVIIFLGILSSLLAFYSVCYMLSTVLGGSKYLSLSILLYLFFTMIYNIIIVILGTELYGTGMYLSNNFARLQYISYYFNPIGLVNFASYFIGRSLNTMQEISVVNPYLVAVSAILWIALPIVIGWLLFRKANLSR</sequence>
<feature type="transmembrane region" description="Helical" evidence="1">
    <location>
        <begin position="494"/>
        <end position="518"/>
    </location>
</feature>
<keyword evidence="1" id="KW-0812">Transmembrane</keyword>
<evidence type="ECO:0000256" key="1">
    <source>
        <dbReference type="SAM" id="Phobius"/>
    </source>
</evidence>
<evidence type="ECO:0008006" key="3">
    <source>
        <dbReference type="Google" id="ProtNLM"/>
    </source>
</evidence>
<dbReference type="Pfam" id="PF12679">
    <property type="entry name" value="ABC2_membrane_2"/>
    <property type="match status" value="1"/>
</dbReference>
<keyword evidence="1" id="KW-1133">Transmembrane helix</keyword>